<evidence type="ECO:0000313" key="3">
    <source>
        <dbReference type="Proteomes" id="UP000823597"/>
    </source>
</evidence>
<reference evidence="2" key="2">
    <citation type="journal article" date="2021" name="PeerJ">
        <title>Extensive microbial diversity within the chicken gut microbiome revealed by metagenomics and culture.</title>
        <authorList>
            <person name="Gilroy R."/>
            <person name="Ravi A."/>
            <person name="Getino M."/>
            <person name="Pursley I."/>
            <person name="Horton D.L."/>
            <person name="Alikhan N.F."/>
            <person name="Baker D."/>
            <person name="Gharbi K."/>
            <person name="Hall N."/>
            <person name="Watson M."/>
            <person name="Adriaenssens E.M."/>
            <person name="Foster-Nyarko E."/>
            <person name="Jarju S."/>
            <person name="Secka A."/>
            <person name="Antonio M."/>
            <person name="Oren A."/>
            <person name="Chaudhuri R.R."/>
            <person name="La Ragione R."/>
            <person name="Hildebrand F."/>
            <person name="Pallen M.J."/>
        </authorList>
    </citation>
    <scope>NUCLEOTIDE SEQUENCE</scope>
    <source>
        <strain evidence="2">10037</strain>
    </source>
</reference>
<sequence>MDRIKKIFCIILASGIIGIFHACIYPFSSSFAGLASARNTTDSANGIVTVQDTTGQKGIKHVREAVPFGDFEQWKQRRIKESAIVGKDSVTVYEIGKEQVIHGNIPYINKDSPWATSNAFAKVMGIVKTNVNVRPAPHDTPAKNSSTGKEGDRCAEMKTEIMSFKVLGMANVNVLTAGAIYLGKLKEPINSMDNAIGSVNIGIPFTKMPKYLVFDYKATIRNSGTVSKSTGMKRTDMPGKDKAIVTIQLQKRMETDGKIYAERVATGEMLIDSSCGWRHGVKLKLEYGEPENKEKLSQFSQLNSFFYAENTSGKSVPVQETGWADPGTSPTHLIIYFASGYLGPFTGEIGNSLSIDNVMLEY</sequence>
<gene>
    <name evidence="2" type="ORF">IAB93_01615</name>
</gene>
<dbReference type="Pfam" id="PF13201">
    <property type="entry name" value="PCMD"/>
    <property type="match status" value="1"/>
</dbReference>
<reference evidence="2" key="1">
    <citation type="submission" date="2020-10" db="EMBL/GenBank/DDBJ databases">
        <authorList>
            <person name="Gilroy R."/>
        </authorList>
    </citation>
    <scope>NUCLEOTIDE SEQUENCE</scope>
    <source>
        <strain evidence="2">10037</strain>
    </source>
</reference>
<organism evidence="2 3">
    <name type="scientific">Candidatus Merdivivens pullistercoris</name>
    <dbReference type="NCBI Taxonomy" id="2840873"/>
    <lineage>
        <taxon>Bacteria</taxon>
        <taxon>Pseudomonadati</taxon>
        <taxon>Bacteroidota</taxon>
        <taxon>Bacteroidia</taxon>
        <taxon>Bacteroidales</taxon>
        <taxon>Muribaculaceae</taxon>
        <taxon>Muribaculaceae incertae sedis</taxon>
        <taxon>Candidatus Merdivivens</taxon>
    </lineage>
</organism>
<dbReference type="InterPro" id="IPR038653">
    <property type="entry name" value="Put_CMD_sf"/>
</dbReference>
<name>A0A9D9I2K4_9BACT</name>
<feature type="domain" description="Putative carbohydrate metabolism" evidence="1">
    <location>
        <begin position="95"/>
        <end position="359"/>
    </location>
</feature>
<dbReference type="Proteomes" id="UP000823597">
    <property type="component" value="Unassembled WGS sequence"/>
</dbReference>
<dbReference type="InterPro" id="IPR025112">
    <property type="entry name" value="PCMD"/>
</dbReference>
<comment type="caution">
    <text evidence="2">The sequence shown here is derived from an EMBL/GenBank/DDBJ whole genome shotgun (WGS) entry which is preliminary data.</text>
</comment>
<accession>A0A9D9I2K4</accession>
<evidence type="ECO:0000259" key="1">
    <source>
        <dbReference type="Pfam" id="PF13201"/>
    </source>
</evidence>
<dbReference type="Gene3D" id="2.60.120.890">
    <property type="entry name" value="BT2081, beta-jelly-roll domain"/>
    <property type="match status" value="1"/>
</dbReference>
<dbReference type="AlphaFoldDB" id="A0A9D9I2K4"/>
<dbReference type="EMBL" id="JADIME010000017">
    <property type="protein sequence ID" value="MBO8464677.1"/>
    <property type="molecule type" value="Genomic_DNA"/>
</dbReference>
<evidence type="ECO:0000313" key="2">
    <source>
        <dbReference type="EMBL" id="MBO8464677.1"/>
    </source>
</evidence>
<proteinExistence type="predicted"/>
<protein>
    <submittedName>
        <fullName evidence="2">PCMD domain-containing protein</fullName>
    </submittedName>
</protein>